<dbReference type="PANTHER" id="PTHR46890">
    <property type="entry name" value="NON-LTR RETROLELEMENT REVERSE TRANSCRIPTASE-LIKE PROTEIN-RELATED"/>
    <property type="match status" value="1"/>
</dbReference>
<evidence type="ECO:0000313" key="2">
    <source>
        <dbReference type="EMBL" id="GAA0175095.1"/>
    </source>
</evidence>
<name>A0AAV3RGY3_LITER</name>
<keyword evidence="3" id="KW-1185">Reference proteome</keyword>
<dbReference type="Pfam" id="PF00078">
    <property type="entry name" value="RVT_1"/>
    <property type="match status" value="1"/>
</dbReference>
<dbReference type="AlphaFoldDB" id="A0AAV3RGY3"/>
<accession>A0AAV3RGY3</accession>
<gene>
    <name evidence="2" type="ORF">LIER_41844</name>
</gene>
<reference evidence="2 3" key="1">
    <citation type="submission" date="2024-01" db="EMBL/GenBank/DDBJ databases">
        <title>The complete chloroplast genome sequence of Lithospermum erythrorhizon: insights into the phylogenetic relationship among Boraginaceae species and the maternal lineages of purple gromwells.</title>
        <authorList>
            <person name="Okada T."/>
            <person name="Watanabe K."/>
        </authorList>
    </citation>
    <scope>NUCLEOTIDE SEQUENCE [LARGE SCALE GENOMIC DNA]</scope>
</reference>
<sequence>MLKVYDRIEWNFLHSMLIRVEFSFHWVTLIMNYVESVTYSLLINGDQVGYITPGRGLRQDDPLSPYLFIICTEGLISLLKEACSVGELKGIKVGPMTHLMFADDTLLLGCATLSEAAKFKSILDTYESWSGQLVNAQKSTLLFSPNVSGTPGQPSQKCWA</sequence>
<dbReference type="InterPro" id="IPR000477">
    <property type="entry name" value="RT_dom"/>
</dbReference>
<protein>
    <recommendedName>
        <fullName evidence="1">Reverse transcriptase domain-containing protein</fullName>
    </recommendedName>
</protein>
<proteinExistence type="predicted"/>
<dbReference type="EMBL" id="BAABME010027126">
    <property type="protein sequence ID" value="GAA0175095.1"/>
    <property type="molecule type" value="Genomic_DNA"/>
</dbReference>
<dbReference type="PROSITE" id="PS50878">
    <property type="entry name" value="RT_POL"/>
    <property type="match status" value="1"/>
</dbReference>
<dbReference type="InterPro" id="IPR052343">
    <property type="entry name" value="Retrotransposon-Effector_Assoc"/>
</dbReference>
<dbReference type="PANTHER" id="PTHR46890:SF48">
    <property type="entry name" value="RNA-DIRECTED DNA POLYMERASE"/>
    <property type="match status" value="1"/>
</dbReference>
<feature type="domain" description="Reverse transcriptase" evidence="1">
    <location>
        <begin position="1"/>
        <end position="160"/>
    </location>
</feature>
<evidence type="ECO:0000313" key="3">
    <source>
        <dbReference type="Proteomes" id="UP001454036"/>
    </source>
</evidence>
<evidence type="ECO:0000259" key="1">
    <source>
        <dbReference type="PROSITE" id="PS50878"/>
    </source>
</evidence>
<organism evidence="2 3">
    <name type="scientific">Lithospermum erythrorhizon</name>
    <name type="common">Purple gromwell</name>
    <name type="synonym">Lithospermum officinale var. erythrorhizon</name>
    <dbReference type="NCBI Taxonomy" id="34254"/>
    <lineage>
        <taxon>Eukaryota</taxon>
        <taxon>Viridiplantae</taxon>
        <taxon>Streptophyta</taxon>
        <taxon>Embryophyta</taxon>
        <taxon>Tracheophyta</taxon>
        <taxon>Spermatophyta</taxon>
        <taxon>Magnoliopsida</taxon>
        <taxon>eudicotyledons</taxon>
        <taxon>Gunneridae</taxon>
        <taxon>Pentapetalae</taxon>
        <taxon>asterids</taxon>
        <taxon>lamiids</taxon>
        <taxon>Boraginales</taxon>
        <taxon>Boraginaceae</taxon>
        <taxon>Boraginoideae</taxon>
        <taxon>Lithospermeae</taxon>
        <taxon>Lithospermum</taxon>
    </lineage>
</organism>
<comment type="caution">
    <text evidence="2">The sequence shown here is derived from an EMBL/GenBank/DDBJ whole genome shotgun (WGS) entry which is preliminary data.</text>
</comment>
<dbReference type="Proteomes" id="UP001454036">
    <property type="component" value="Unassembled WGS sequence"/>
</dbReference>